<dbReference type="RefSeq" id="WP_060625486.1">
    <property type="nucleotide sequence ID" value="NZ_LCZJ02000033.1"/>
</dbReference>
<dbReference type="Proteomes" id="UP000054709">
    <property type="component" value="Unassembled WGS sequence"/>
</dbReference>
<accession>A0A0W1ATZ5</accession>
<protein>
    <submittedName>
        <fullName evidence="1">Uncharacterized protein</fullName>
    </submittedName>
</protein>
<dbReference type="AlphaFoldDB" id="A0A0W1ATZ5"/>
<organism evidence="1 2">
    <name type="scientific">Paenibacillus etheri</name>
    <dbReference type="NCBI Taxonomy" id="1306852"/>
    <lineage>
        <taxon>Bacteria</taxon>
        <taxon>Bacillati</taxon>
        <taxon>Bacillota</taxon>
        <taxon>Bacilli</taxon>
        <taxon>Bacillales</taxon>
        <taxon>Paenibacillaceae</taxon>
        <taxon>Paenibacillus</taxon>
    </lineage>
</organism>
<sequence length="138" mass="15524">MAITKDESNWPIITLSLGLNFDQETVEEYIAYWEELLSRRSPFGLILLHSSEKNARPERAVTQSYMNWCKRSKHEIAQYCSGIAVVIQNANLLVLYKPVTAVSTKRTYGCPGGAFAKEAEAVRWLEELLAQVTSGAKI</sequence>
<keyword evidence="2" id="KW-1185">Reference proteome</keyword>
<reference evidence="1 2" key="1">
    <citation type="journal article" date="2015" name="Int. Biodeterior. Biodegradation">
        <title>Physiological and genetic screening methods for the isolation of methyl tert-butyl ether-degrading bacteria for bioremediation purposes.</title>
        <authorList>
            <person name="Guisado I.M."/>
            <person name="Purswani J."/>
            <person name="Gonzalez Lopez J."/>
            <person name="Pozo C."/>
        </authorList>
    </citation>
    <scope>NUCLEOTIDE SEQUENCE [LARGE SCALE GENOMIC DNA]</scope>
    <source>
        <strain evidence="1 2">SH7</strain>
    </source>
</reference>
<name>A0A0W1ATZ5_9BACL</name>
<dbReference type="EMBL" id="LCZJ02000033">
    <property type="protein sequence ID" value="KTD84782.1"/>
    <property type="molecule type" value="Genomic_DNA"/>
</dbReference>
<comment type="caution">
    <text evidence="1">The sequence shown here is derived from an EMBL/GenBank/DDBJ whole genome shotgun (WGS) entry which is preliminary data.</text>
</comment>
<gene>
    <name evidence="1" type="ORF">UQ64_24385</name>
</gene>
<evidence type="ECO:0000313" key="1">
    <source>
        <dbReference type="EMBL" id="KTD84782.1"/>
    </source>
</evidence>
<evidence type="ECO:0000313" key="2">
    <source>
        <dbReference type="Proteomes" id="UP000054709"/>
    </source>
</evidence>
<proteinExistence type="predicted"/>
<dbReference type="OrthoDB" id="2653039at2"/>